<dbReference type="Gene3D" id="1.20.1250.20">
    <property type="entry name" value="MFS general substrate transporter like domains"/>
    <property type="match status" value="2"/>
</dbReference>
<evidence type="ECO:0000313" key="3">
    <source>
        <dbReference type="EMBL" id="EHN12102.1"/>
    </source>
</evidence>
<keyword evidence="2" id="KW-0472">Membrane</keyword>
<dbReference type="Pfam" id="PF07690">
    <property type="entry name" value="MFS_1"/>
    <property type="match status" value="1"/>
</dbReference>
<feature type="transmembrane region" description="Helical" evidence="2">
    <location>
        <begin position="156"/>
        <end position="180"/>
    </location>
</feature>
<dbReference type="InterPro" id="IPR036259">
    <property type="entry name" value="MFS_trans_sf"/>
</dbReference>
<keyword evidence="2" id="KW-1133">Transmembrane helix</keyword>
<evidence type="ECO:0000256" key="2">
    <source>
        <dbReference type="SAM" id="Phobius"/>
    </source>
</evidence>
<accession>H0E2J2</accession>
<dbReference type="GO" id="GO:0022857">
    <property type="term" value="F:transmembrane transporter activity"/>
    <property type="evidence" value="ECO:0007669"/>
    <property type="project" value="InterPro"/>
</dbReference>
<sequence length="431" mass="42125">MSDLLLSPHPGATRPTPTSPVAAAVRAPGVGRLLVLSLVARAPEAVLGLLFILRVRDLGGSYALGGAVAAAGALGLAAGAPLLGRAIDRRGQSLVLTASVLVAATAMVLAGLVPDGTSPLALLPLAVVAGAAQPPVAACLRTLFRRMLPDADTRHAALAVEASLQELSFMIGPLVFVSLIAAHDPALGLIASGAALLLATLAFAGSRESRTMPALRNGESRGGALRSTAIRTLLAVGVGVGATFGAAEVSITAAAEHAEHAGAVGPLLAAYCIGSLTAGLLTAARGAWPRPIRALTLLLAASAVGHALLAAAAPNLWALGGALVLAGAAVAPLFAVIYGLTGELAAKGTTTEAYTWLGSGIFGGAALGSALGGVLITTVSVPSAFALAAVTTAIAAAVVWGAAGTLRAPAATETPQAARVTVRAGAGQSIA</sequence>
<organism evidence="3 4">
    <name type="scientific">Patulibacter medicamentivorans</name>
    <dbReference type="NCBI Taxonomy" id="1097667"/>
    <lineage>
        <taxon>Bacteria</taxon>
        <taxon>Bacillati</taxon>
        <taxon>Actinomycetota</taxon>
        <taxon>Thermoleophilia</taxon>
        <taxon>Solirubrobacterales</taxon>
        <taxon>Patulibacteraceae</taxon>
        <taxon>Patulibacter</taxon>
    </lineage>
</organism>
<dbReference type="RefSeq" id="WP_007571603.1">
    <property type="nucleotide sequence ID" value="NZ_AGUD01000046.1"/>
</dbReference>
<dbReference type="SUPFAM" id="SSF103473">
    <property type="entry name" value="MFS general substrate transporter"/>
    <property type="match status" value="1"/>
</dbReference>
<feature type="transmembrane region" description="Helical" evidence="2">
    <location>
        <begin position="59"/>
        <end position="82"/>
    </location>
</feature>
<feature type="transmembrane region" description="Helical" evidence="2">
    <location>
        <begin position="228"/>
        <end position="247"/>
    </location>
</feature>
<protein>
    <submittedName>
        <fullName evidence="3">ABC transporter integral membrane protein</fullName>
    </submittedName>
</protein>
<dbReference type="PANTHER" id="PTHR23542">
    <property type="match status" value="1"/>
</dbReference>
<comment type="caution">
    <text evidence="3">The sequence shown here is derived from an EMBL/GenBank/DDBJ whole genome shotgun (WGS) entry which is preliminary data.</text>
</comment>
<dbReference type="Proteomes" id="UP000005143">
    <property type="component" value="Unassembled WGS sequence"/>
</dbReference>
<name>H0E2J2_9ACTN</name>
<feature type="region of interest" description="Disordered" evidence="1">
    <location>
        <begin position="1"/>
        <end position="20"/>
    </location>
</feature>
<feature type="transmembrane region" description="Helical" evidence="2">
    <location>
        <begin position="186"/>
        <end position="207"/>
    </location>
</feature>
<gene>
    <name evidence="3" type="ORF">PAI11_10050</name>
</gene>
<dbReference type="AlphaFoldDB" id="H0E2J2"/>
<proteinExistence type="predicted"/>
<feature type="transmembrane region" description="Helical" evidence="2">
    <location>
        <begin position="295"/>
        <end position="313"/>
    </location>
</feature>
<dbReference type="EMBL" id="AGUD01000046">
    <property type="protein sequence ID" value="EHN12102.1"/>
    <property type="molecule type" value="Genomic_DNA"/>
</dbReference>
<feature type="transmembrane region" description="Helical" evidence="2">
    <location>
        <begin position="353"/>
        <end position="377"/>
    </location>
</feature>
<evidence type="ECO:0000256" key="1">
    <source>
        <dbReference type="SAM" id="MobiDB-lite"/>
    </source>
</evidence>
<keyword evidence="2" id="KW-0812">Transmembrane</keyword>
<feature type="transmembrane region" description="Helical" evidence="2">
    <location>
        <begin position="319"/>
        <end position="341"/>
    </location>
</feature>
<keyword evidence="4" id="KW-1185">Reference proteome</keyword>
<feature type="transmembrane region" description="Helical" evidence="2">
    <location>
        <begin position="94"/>
        <end position="114"/>
    </location>
</feature>
<dbReference type="PATRIC" id="fig|1097667.3.peg.1003"/>
<feature type="transmembrane region" description="Helical" evidence="2">
    <location>
        <begin position="120"/>
        <end position="144"/>
    </location>
</feature>
<evidence type="ECO:0000313" key="4">
    <source>
        <dbReference type="Proteomes" id="UP000005143"/>
    </source>
</evidence>
<dbReference type="PANTHER" id="PTHR23542:SF1">
    <property type="entry name" value="MAJOR FACILITATOR SUPERFAMILY (MFS) PROFILE DOMAIN-CONTAINING PROTEIN"/>
    <property type="match status" value="1"/>
</dbReference>
<feature type="transmembrane region" description="Helical" evidence="2">
    <location>
        <begin position="383"/>
        <end position="403"/>
    </location>
</feature>
<feature type="transmembrane region" description="Helical" evidence="2">
    <location>
        <begin position="267"/>
        <end position="288"/>
    </location>
</feature>
<dbReference type="InterPro" id="IPR011701">
    <property type="entry name" value="MFS"/>
</dbReference>
<reference evidence="3 4" key="1">
    <citation type="journal article" date="2013" name="Biodegradation">
        <title>Quantitative proteomic analysis of ibuprofen-degrading Patulibacter sp. strain I11.</title>
        <authorList>
            <person name="Almeida B."/>
            <person name="Kjeldal H."/>
            <person name="Lolas I."/>
            <person name="Knudsen A.D."/>
            <person name="Carvalho G."/>
            <person name="Nielsen K.L."/>
            <person name="Barreto Crespo M.T."/>
            <person name="Stensballe A."/>
            <person name="Nielsen J.L."/>
        </authorList>
    </citation>
    <scope>NUCLEOTIDE SEQUENCE [LARGE SCALE GENOMIC DNA]</scope>
    <source>
        <strain evidence="3 4">I11</strain>
    </source>
</reference>